<protein>
    <submittedName>
        <fullName evidence="3">Uncharacterized protein</fullName>
    </submittedName>
</protein>
<dbReference type="Proteomes" id="UP001476798">
    <property type="component" value="Unassembled WGS sequence"/>
</dbReference>
<evidence type="ECO:0000313" key="3">
    <source>
        <dbReference type="EMBL" id="MEQ2170264.1"/>
    </source>
</evidence>
<keyword evidence="2" id="KW-0472">Membrane</keyword>
<feature type="compositionally biased region" description="Basic residues" evidence="1">
    <location>
        <begin position="24"/>
        <end position="42"/>
    </location>
</feature>
<accession>A0ABV0NHE5</accession>
<feature type="compositionally biased region" description="Basic and acidic residues" evidence="1">
    <location>
        <begin position="14"/>
        <end position="23"/>
    </location>
</feature>
<feature type="transmembrane region" description="Helical" evidence="2">
    <location>
        <begin position="48"/>
        <end position="70"/>
    </location>
</feature>
<evidence type="ECO:0000256" key="2">
    <source>
        <dbReference type="SAM" id="Phobius"/>
    </source>
</evidence>
<keyword evidence="2" id="KW-1133">Transmembrane helix</keyword>
<evidence type="ECO:0000313" key="4">
    <source>
        <dbReference type="Proteomes" id="UP001476798"/>
    </source>
</evidence>
<name>A0ABV0NHE5_9TELE</name>
<gene>
    <name evidence="3" type="ORF">GOODEAATRI_033777</name>
</gene>
<keyword evidence="4" id="KW-1185">Reference proteome</keyword>
<feature type="compositionally biased region" description="Low complexity" evidence="1">
    <location>
        <begin position="1"/>
        <end position="11"/>
    </location>
</feature>
<organism evidence="3 4">
    <name type="scientific">Goodea atripinnis</name>
    <dbReference type="NCBI Taxonomy" id="208336"/>
    <lineage>
        <taxon>Eukaryota</taxon>
        <taxon>Metazoa</taxon>
        <taxon>Chordata</taxon>
        <taxon>Craniata</taxon>
        <taxon>Vertebrata</taxon>
        <taxon>Euteleostomi</taxon>
        <taxon>Actinopterygii</taxon>
        <taxon>Neopterygii</taxon>
        <taxon>Teleostei</taxon>
        <taxon>Neoteleostei</taxon>
        <taxon>Acanthomorphata</taxon>
        <taxon>Ovalentaria</taxon>
        <taxon>Atherinomorphae</taxon>
        <taxon>Cyprinodontiformes</taxon>
        <taxon>Goodeidae</taxon>
        <taxon>Goodea</taxon>
    </lineage>
</organism>
<dbReference type="EMBL" id="JAHRIO010037408">
    <property type="protein sequence ID" value="MEQ2170264.1"/>
    <property type="molecule type" value="Genomic_DNA"/>
</dbReference>
<proteinExistence type="predicted"/>
<reference evidence="3 4" key="1">
    <citation type="submission" date="2021-06" db="EMBL/GenBank/DDBJ databases">
        <authorList>
            <person name="Palmer J.M."/>
        </authorList>
    </citation>
    <scope>NUCLEOTIDE SEQUENCE [LARGE SCALE GENOMIC DNA]</scope>
    <source>
        <strain evidence="3 4">GA_2019</strain>
        <tissue evidence="3">Muscle</tissue>
    </source>
</reference>
<sequence length="102" mass="11894">MSKFQSKSFFSHQTDSENTDKRRLNVKGNKKKSHSQTKKKQNKVVRIIMRWIVFLLLLLSGLTALKWFLFSRGSLHAPCFQMVLQLQPQFLGVHHHEADASK</sequence>
<feature type="region of interest" description="Disordered" evidence="1">
    <location>
        <begin position="1"/>
        <end position="42"/>
    </location>
</feature>
<keyword evidence="2" id="KW-0812">Transmembrane</keyword>
<comment type="caution">
    <text evidence="3">The sequence shown here is derived from an EMBL/GenBank/DDBJ whole genome shotgun (WGS) entry which is preliminary data.</text>
</comment>
<evidence type="ECO:0000256" key="1">
    <source>
        <dbReference type="SAM" id="MobiDB-lite"/>
    </source>
</evidence>